<feature type="repeat" description="ANK" evidence="1">
    <location>
        <begin position="69"/>
        <end position="101"/>
    </location>
</feature>
<dbReference type="Pfam" id="PF00069">
    <property type="entry name" value="Pkinase"/>
    <property type="match status" value="1"/>
</dbReference>
<dbReference type="Pfam" id="PF00023">
    <property type="entry name" value="Ank"/>
    <property type="match status" value="1"/>
</dbReference>
<organism evidence="5 6">
    <name type="scientific">Bugula neritina</name>
    <name type="common">Brown bryozoan</name>
    <name type="synonym">Sertularia neritina</name>
    <dbReference type="NCBI Taxonomy" id="10212"/>
    <lineage>
        <taxon>Eukaryota</taxon>
        <taxon>Metazoa</taxon>
        <taxon>Spiralia</taxon>
        <taxon>Lophotrochozoa</taxon>
        <taxon>Bryozoa</taxon>
        <taxon>Gymnolaemata</taxon>
        <taxon>Cheilostomatida</taxon>
        <taxon>Flustrina</taxon>
        <taxon>Buguloidea</taxon>
        <taxon>Bugulidae</taxon>
        <taxon>Bugula</taxon>
    </lineage>
</organism>
<dbReference type="PANTHER" id="PTHR13954:SF28">
    <property type="match status" value="1"/>
</dbReference>
<feature type="region of interest" description="Disordered" evidence="3">
    <location>
        <begin position="743"/>
        <end position="824"/>
    </location>
</feature>
<dbReference type="SMART" id="SM00248">
    <property type="entry name" value="ANK"/>
    <property type="match status" value="5"/>
</dbReference>
<feature type="domain" description="Protein kinase" evidence="4">
    <location>
        <begin position="1375"/>
        <end position="1642"/>
    </location>
</feature>
<dbReference type="InterPro" id="IPR002110">
    <property type="entry name" value="Ankyrin_rpt"/>
</dbReference>
<feature type="compositionally biased region" description="Acidic residues" evidence="3">
    <location>
        <begin position="572"/>
        <end position="585"/>
    </location>
</feature>
<dbReference type="Proteomes" id="UP000593567">
    <property type="component" value="Unassembled WGS sequence"/>
</dbReference>
<sequence length="1739" mass="193250">MPCNCKPVCPGVCSLEVLKTAMFSEPKKTDSKGKQQVNIEGSTIHQLNILFREHSAADILKNGFRNKWDGNTPLILATRGKYASTMNLLISHKANLCIENQEGNNAFMVAVMTGSPVPVNLLWQHRKLFDIDHRNRKGYSALLLAAEKSWESCINMLLSGGANKNMVSEHGDTSLAIATRANDKKSVKRLLQSNVKVITENKSGETPLCVAILEKKGDVLELIAKKISLSDKQLYIAGKLNLLNMTSFAGFSTDIDYYLTALFPVFHKLLWHDSFRKSLVHCSGPLSLSSRQLQQRGFAVSMISAICRYIMHDEFIQRAAQLIAMTMHNMTSLEAEVIVEFIQKECLEIILKSLEFYMSTNKHRQSATIISLLLPLIFACTHAKAHSWLRENWNKLVSFVQIFDKKNLQLHYEENRVMIESAWTEFKVRFEMIQRLKADIACEELLRSEAQEKAKIEKKEKKKAKKNRKKALESILPIEEMSNNNASVEGCDWHDAPDCSDNLKQLGSLNQTSSSKQSSSSNQAGPSNQTGSTNQTSSVKQIVNYLTEVTGISRSTHSVQGVSEMSTRQTDEVSDVADDEDEADDDSKLSKQKKKKRRRRKGKGKGDTESTPGMLIEDEVRVAFSYVPEKLSAATGESGTSDKFEPVLSRRSTKQRRRGLTFPVDPKTLPIIVNETGTEPRANDTESPRSNLSSKSISPSANVLSVSTAEKSNSVVLSDGEQHVGVSPKMAAKLDDVAADVEVTKEEVSPLSHTVSLETSKVTQSELLKDADGDADGDAEESDVPTETPTDCLYKSVKEPSLGQPEKVEGASDEPPLPPSTVSTVPTSWADLLKQKVVDSDFPKVVTQSDESQEVKKFAAAAAASPSVPVFRVATETVTVSPSARKKIQQLTNFVLFNQKFKGLCAVIQIVPAVLHTIIIPFLPQDKECFTLSQFLLPEVARKINCNVEKTPVKAEVEDVVSEYEGEGQMSELVSDASISRLLADDEKEKTVDENLEKVSNDSPGVLNSRPVVPNILHESTSLFSGACIRPPAQSMSTSVVDAGPVEYFQVELALDELPASKIPDPRYTNFLTDIRVPEITSSPLDDIGFLSHDSSEDEAQVSKIHESSLSVTSELGRHLKKLYEQQASQRSLSSIKQKGGSTNTLVNTNSVNGTDTTPSLGTLTTVNSTGTFSQVKSSDMKNSLYSYQNCFRMPPPQSRPMNTGGVAHSHGSSSSLSSGYYIPYGVMLRNQPINNQQQAYQLTMATPSQSVQSQRAYQYSPLPRRPYHQQPMQPGAQSMMQQTGLPQSYQGKHPQYQLAGKLHYQQRQQPLQHQQSSLTAPAEPGVKSVNNNNEAECVSMLPLAAAKRYEMLFWKFQSSPAEKLLIKGNIVLCMDNTYILGTSPMYGVDILMLMGRVSNSAAVVKRIPLPMYTPIKDNLQKLLQPKYHHEHLIKYLEIAEDEHYGYIAQELCEYTLDGYINTLLQRAPSKSPLDFATLYRLVCQLLKGLQVLHCRCLMLHRNLRPTNILVDSQGKLKLSDYGLSHVAPDGLTMFYSGKGGDNCWRPRECLSSCKSVGGQMVMLHYTLHSEIYVAGLLVYYILTGGQHVFGDSIYEIETNMASNCPKLKGVCPEAKHLILSMIAKEPRDRADINSVLRHPYFWAEKRKFEMLVAVGNELLEVGNSFSQRNTQLTEQLNAIILHPTVRDWVSSPEYYHSVMYLQVMYLQVMCLQVMCLQVMCSTGNVSTDNVSTSNVFYR</sequence>
<reference evidence="5" key="1">
    <citation type="submission" date="2020-06" db="EMBL/GenBank/DDBJ databases">
        <title>Draft genome of Bugula neritina, a colonial animal packing powerful symbionts and potential medicines.</title>
        <authorList>
            <person name="Rayko M."/>
        </authorList>
    </citation>
    <scope>NUCLEOTIDE SEQUENCE [LARGE SCALE GENOMIC DNA]</scope>
    <source>
        <strain evidence="5">Kwan_BN1</strain>
    </source>
</reference>
<accession>A0A7J7K223</accession>
<feature type="compositionally biased region" description="Polar residues" evidence="3">
    <location>
        <begin position="1128"/>
        <end position="1137"/>
    </location>
</feature>
<feature type="compositionally biased region" description="Polar residues" evidence="3">
    <location>
        <begin position="688"/>
        <end position="705"/>
    </location>
</feature>
<feature type="compositionally biased region" description="Polar residues" evidence="3">
    <location>
        <begin position="751"/>
        <end position="766"/>
    </location>
</feature>
<feature type="repeat" description="ANK" evidence="1">
    <location>
        <begin position="137"/>
        <end position="169"/>
    </location>
</feature>
<dbReference type="GO" id="GO:0036498">
    <property type="term" value="P:IRE1-mediated unfolded protein response"/>
    <property type="evidence" value="ECO:0007669"/>
    <property type="project" value="TreeGrafter"/>
</dbReference>
<dbReference type="OrthoDB" id="6060579at2759"/>
<feature type="compositionally biased region" description="Basic residues" evidence="3">
    <location>
        <begin position="590"/>
        <end position="603"/>
    </location>
</feature>
<name>A0A7J7K223_BUGNE</name>
<feature type="region of interest" description="Disordered" evidence="3">
    <location>
        <begin position="555"/>
        <end position="614"/>
    </location>
</feature>
<dbReference type="InterPro" id="IPR045133">
    <property type="entry name" value="IRE1/2-like"/>
</dbReference>
<dbReference type="SUPFAM" id="SSF56112">
    <property type="entry name" value="Protein kinase-like (PK-like)"/>
    <property type="match status" value="1"/>
</dbReference>
<dbReference type="GO" id="GO:1990604">
    <property type="term" value="C:IRE1-TRAF2-ASK1 complex"/>
    <property type="evidence" value="ECO:0007669"/>
    <property type="project" value="TreeGrafter"/>
</dbReference>
<dbReference type="InterPro" id="IPR011009">
    <property type="entry name" value="Kinase-like_dom_sf"/>
</dbReference>
<evidence type="ECO:0000256" key="2">
    <source>
        <dbReference type="SAM" id="Coils"/>
    </source>
</evidence>
<feature type="compositionally biased region" description="Acidic residues" evidence="3">
    <location>
        <begin position="773"/>
        <end position="784"/>
    </location>
</feature>
<keyword evidence="1" id="KW-0040">ANK repeat</keyword>
<feature type="region of interest" description="Disordered" evidence="3">
    <location>
        <begin position="1128"/>
        <end position="1163"/>
    </location>
</feature>
<dbReference type="InterPro" id="IPR000719">
    <property type="entry name" value="Prot_kinase_dom"/>
</dbReference>
<evidence type="ECO:0000313" key="6">
    <source>
        <dbReference type="Proteomes" id="UP000593567"/>
    </source>
</evidence>
<feature type="compositionally biased region" description="Low complexity" evidence="3">
    <location>
        <begin position="1306"/>
        <end position="1316"/>
    </location>
</feature>
<dbReference type="GO" id="GO:0005524">
    <property type="term" value="F:ATP binding"/>
    <property type="evidence" value="ECO:0007669"/>
    <property type="project" value="InterPro"/>
</dbReference>
<comment type="caution">
    <text evidence="5">The sequence shown here is derived from an EMBL/GenBank/DDBJ whole genome shotgun (WGS) entry which is preliminary data.</text>
</comment>
<evidence type="ECO:0000313" key="5">
    <source>
        <dbReference type="EMBL" id="KAF6031658.1"/>
    </source>
</evidence>
<evidence type="ECO:0000259" key="4">
    <source>
        <dbReference type="PROSITE" id="PS50011"/>
    </source>
</evidence>
<feature type="compositionally biased region" description="Polar residues" evidence="3">
    <location>
        <begin position="555"/>
        <end position="568"/>
    </location>
</feature>
<feature type="compositionally biased region" description="Low complexity" evidence="3">
    <location>
        <begin position="508"/>
        <end position="536"/>
    </location>
</feature>
<feature type="compositionally biased region" description="Low complexity" evidence="3">
    <location>
        <begin position="1140"/>
        <end position="1163"/>
    </location>
</feature>
<feature type="region of interest" description="Disordered" evidence="3">
    <location>
        <begin position="1191"/>
        <end position="1213"/>
    </location>
</feature>
<dbReference type="SUPFAM" id="SSF48403">
    <property type="entry name" value="Ankyrin repeat"/>
    <property type="match status" value="1"/>
</dbReference>
<dbReference type="GO" id="GO:0070059">
    <property type="term" value="P:intrinsic apoptotic signaling pathway in response to endoplasmic reticulum stress"/>
    <property type="evidence" value="ECO:0007669"/>
    <property type="project" value="TreeGrafter"/>
</dbReference>
<dbReference type="PANTHER" id="PTHR13954">
    <property type="entry name" value="IRE1-RELATED"/>
    <property type="match status" value="1"/>
</dbReference>
<evidence type="ECO:0000256" key="3">
    <source>
        <dbReference type="SAM" id="MobiDB-lite"/>
    </source>
</evidence>
<feature type="region of interest" description="Disordered" evidence="3">
    <location>
        <begin position="1306"/>
        <end position="1331"/>
    </location>
</feature>
<dbReference type="Gene3D" id="1.25.40.20">
    <property type="entry name" value="Ankyrin repeat-containing domain"/>
    <property type="match status" value="1"/>
</dbReference>
<feature type="region of interest" description="Disordered" evidence="3">
    <location>
        <begin position="502"/>
        <end position="536"/>
    </location>
</feature>
<dbReference type="GO" id="GO:0004521">
    <property type="term" value="F:RNA endonuclease activity"/>
    <property type="evidence" value="ECO:0007669"/>
    <property type="project" value="InterPro"/>
</dbReference>
<gene>
    <name evidence="5" type="ORF">EB796_010031</name>
</gene>
<evidence type="ECO:0000256" key="1">
    <source>
        <dbReference type="PROSITE-ProRule" id="PRU00023"/>
    </source>
</evidence>
<protein>
    <submittedName>
        <fullName evidence="5">ERN2</fullName>
    </submittedName>
</protein>
<dbReference type="PROSITE" id="PS50088">
    <property type="entry name" value="ANK_REPEAT"/>
    <property type="match status" value="2"/>
</dbReference>
<dbReference type="EMBL" id="VXIV02001581">
    <property type="protein sequence ID" value="KAF6031658.1"/>
    <property type="molecule type" value="Genomic_DNA"/>
</dbReference>
<dbReference type="InterPro" id="IPR036770">
    <property type="entry name" value="Ankyrin_rpt-contain_sf"/>
</dbReference>
<dbReference type="Gene3D" id="1.10.510.10">
    <property type="entry name" value="Transferase(Phosphotransferase) domain 1"/>
    <property type="match status" value="1"/>
</dbReference>
<dbReference type="Pfam" id="PF12796">
    <property type="entry name" value="Ank_2"/>
    <property type="match status" value="1"/>
</dbReference>
<keyword evidence="6" id="KW-1185">Reference proteome</keyword>
<keyword evidence="2" id="KW-0175">Coiled coil</keyword>
<proteinExistence type="predicted"/>
<feature type="region of interest" description="Disordered" evidence="3">
    <location>
        <begin position="631"/>
        <end position="705"/>
    </location>
</feature>
<dbReference type="GO" id="GO:0051082">
    <property type="term" value="F:unfolded protein binding"/>
    <property type="evidence" value="ECO:0007669"/>
    <property type="project" value="TreeGrafter"/>
</dbReference>
<dbReference type="GO" id="GO:0004674">
    <property type="term" value="F:protein serine/threonine kinase activity"/>
    <property type="evidence" value="ECO:0007669"/>
    <property type="project" value="InterPro"/>
</dbReference>
<dbReference type="PROSITE" id="PS50011">
    <property type="entry name" value="PROTEIN_KINASE_DOM"/>
    <property type="match status" value="1"/>
</dbReference>
<feature type="coiled-coil region" evidence="2">
    <location>
        <begin position="433"/>
        <end position="474"/>
    </location>
</feature>